<reference evidence="2 3" key="1">
    <citation type="journal article" date="2013" name="Stand. Genomic Sci.">
        <title>Genomic Encyclopedia of Type Strains, Phase I: The one thousand microbial genomes (KMG-I) project.</title>
        <authorList>
            <person name="Kyrpides N.C."/>
            <person name="Woyke T."/>
            <person name="Eisen J.A."/>
            <person name="Garrity G."/>
            <person name="Lilburn T.G."/>
            <person name="Beck B.J."/>
            <person name="Whitman W.B."/>
            <person name="Hugenholtz P."/>
            <person name="Klenk H.P."/>
        </authorList>
    </citation>
    <scope>NUCLEOTIDE SEQUENCE [LARGE SCALE GENOMIC DNA]</scope>
    <source>
        <strain evidence="2 3">DSM 45044</strain>
    </source>
</reference>
<protein>
    <submittedName>
        <fullName evidence="2">Uncharacterized protein</fullName>
    </submittedName>
</protein>
<dbReference type="EMBL" id="VLLL01000006">
    <property type="protein sequence ID" value="TWJ11930.1"/>
    <property type="molecule type" value="Genomic_DNA"/>
</dbReference>
<dbReference type="AlphaFoldDB" id="A0A562V1Y0"/>
<keyword evidence="3" id="KW-1185">Reference proteome</keyword>
<accession>A0A562V1Y0</accession>
<evidence type="ECO:0000313" key="3">
    <source>
        <dbReference type="Proteomes" id="UP000321617"/>
    </source>
</evidence>
<proteinExistence type="predicted"/>
<feature type="region of interest" description="Disordered" evidence="1">
    <location>
        <begin position="105"/>
        <end position="125"/>
    </location>
</feature>
<organism evidence="2 3">
    <name type="scientific">Stackebrandtia albiflava</name>
    <dbReference type="NCBI Taxonomy" id="406432"/>
    <lineage>
        <taxon>Bacteria</taxon>
        <taxon>Bacillati</taxon>
        <taxon>Actinomycetota</taxon>
        <taxon>Actinomycetes</taxon>
        <taxon>Glycomycetales</taxon>
        <taxon>Glycomycetaceae</taxon>
        <taxon>Stackebrandtia</taxon>
    </lineage>
</organism>
<name>A0A562V1Y0_9ACTN</name>
<gene>
    <name evidence="2" type="ORF">LX16_2672</name>
</gene>
<sequence>MQTDRDVFSRLWQAVEDLSTREANALAVELGIEPPDGTGWDVVFYYTPEGRQLLAWDRALRVVIEPASGDDGPTPPPPVMTVDQAVYDRVWAAAQRMESAEDIARFAESQNVAPPRTNRRTGRST</sequence>
<dbReference type="Proteomes" id="UP000321617">
    <property type="component" value="Unassembled WGS sequence"/>
</dbReference>
<evidence type="ECO:0000256" key="1">
    <source>
        <dbReference type="SAM" id="MobiDB-lite"/>
    </source>
</evidence>
<evidence type="ECO:0000313" key="2">
    <source>
        <dbReference type="EMBL" id="TWJ11930.1"/>
    </source>
</evidence>
<comment type="caution">
    <text evidence="2">The sequence shown here is derived from an EMBL/GenBank/DDBJ whole genome shotgun (WGS) entry which is preliminary data.</text>
</comment>